<proteinExistence type="predicted"/>
<reference evidence="5 6" key="1">
    <citation type="submission" date="2016-10" db="EMBL/GenBank/DDBJ databases">
        <authorList>
            <person name="Varghese N."/>
            <person name="Submissions S."/>
        </authorList>
    </citation>
    <scope>NUCLEOTIDE SEQUENCE [LARGE SCALE GENOMIC DNA]</scope>
    <source>
        <strain evidence="5 6">S7-754</strain>
    </source>
</reference>
<dbReference type="PROSITE" id="PS51318">
    <property type="entry name" value="TAT"/>
    <property type="match status" value="1"/>
</dbReference>
<dbReference type="InterPro" id="IPR015422">
    <property type="entry name" value="PyrdxlP-dep_Trfase_small"/>
</dbReference>
<gene>
    <name evidence="4" type="ORF">GQR91_18790</name>
    <name evidence="5" type="ORF">SAMN05216557_107155</name>
</gene>
<evidence type="ECO:0000313" key="5">
    <source>
        <dbReference type="EMBL" id="SDF91947.1"/>
    </source>
</evidence>
<evidence type="ECO:0000256" key="2">
    <source>
        <dbReference type="SAM" id="SignalP"/>
    </source>
</evidence>
<dbReference type="InterPro" id="IPR000192">
    <property type="entry name" value="Aminotrans_V_dom"/>
</dbReference>
<dbReference type="SUPFAM" id="SSF53383">
    <property type="entry name" value="PLP-dependent transferases"/>
    <property type="match status" value="1"/>
</dbReference>
<dbReference type="GO" id="GO:0008483">
    <property type="term" value="F:transaminase activity"/>
    <property type="evidence" value="ECO:0007669"/>
    <property type="project" value="UniProtKB-KW"/>
</dbReference>
<keyword evidence="6" id="KW-1185">Reference proteome</keyword>
<sequence>MTVSRRNMLMASLAAPVATKLAAATSPAALPDKMSFVPADVTYLDPGSTHPVSIGARAAVDRYLRHRMLDPTAAAYELDEDGVRARFAALVGADADEIAYVQSTTAGEQLVIAALGLPAQGAHIVTDTLHFFGSFPLYEQLAKQGCRVTWLRPTQGRIRVEEIERAITPGTKLVAVSAVSTFNGFAHDLRRVAEIAHANGALVYADIIHAAGCVPIDLHATGVDFAACSSYKWLMGDFGLGFLYARKDRLASLKRTQAGYYGIDSFQSHVYPLDPPGSNIADYSFSDTAMGHFAFGTYSHMGVAALGWSLDYIMKLGVPRIQTHAQELTDRLKRELPRLGYKVDTPPEARTPIVTCIYPDARKKLKTKLDAAKIRMTVGDNRFRATVSVFNDMNDIDKLLATLGRA</sequence>
<dbReference type="InterPro" id="IPR015421">
    <property type="entry name" value="PyrdxlP-dep_Trfase_major"/>
</dbReference>
<reference evidence="4 7" key="2">
    <citation type="submission" date="2019-12" db="EMBL/GenBank/DDBJ databases">
        <authorList>
            <person name="Zheng J."/>
        </authorList>
    </citation>
    <scope>NUCLEOTIDE SEQUENCE [LARGE SCALE GENOMIC DNA]</scope>
    <source>
        <strain evidence="4 7">DSM 27347</strain>
    </source>
</reference>
<keyword evidence="4" id="KW-0032">Aminotransferase</keyword>
<feature type="chain" id="PRO_5033271359" evidence="2">
    <location>
        <begin position="29"/>
        <end position="406"/>
    </location>
</feature>
<dbReference type="InterPro" id="IPR015424">
    <property type="entry name" value="PyrdxlP-dep_Trfase"/>
</dbReference>
<evidence type="ECO:0000259" key="3">
    <source>
        <dbReference type="Pfam" id="PF00266"/>
    </source>
</evidence>
<dbReference type="Pfam" id="PF00266">
    <property type="entry name" value="Aminotran_5"/>
    <property type="match status" value="1"/>
</dbReference>
<dbReference type="Proteomes" id="UP000436801">
    <property type="component" value="Unassembled WGS sequence"/>
</dbReference>
<dbReference type="OrthoDB" id="9812626at2"/>
<dbReference type="EMBL" id="WSUT01000007">
    <property type="protein sequence ID" value="MWC45666.1"/>
    <property type="molecule type" value="Genomic_DNA"/>
</dbReference>
<organism evidence="5 6">
    <name type="scientific">Sphingomonas carotinifaciens</name>
    <dbReference type="NCBI Taxonomy" id="1166323"/>
    <lineage>
        <taxon>Bacteria</taxon>
        <taxon>Pseudomonadati</taxon>
        <taxon>Pseudomonadota</taxon>
        <taxon>Alphaproteobacteria</taxon>
        <taxon>Sphingomonadales</taxon>
        <taxon>Sphingomonadaceae</taxon>
        <taxon>Sphingomonas</taxon>
    </lineage>
</organism>
<keyword evidence="1" id="KW-0663">Pyridoxal phosphate</keyword>
<evidence type="ECO:0000313" key="4">
    <source>
        <dbReference type="EMBL" id="MWC45666.1"/>
    </source>
</evidence>
<evidence type="ECO:0000256" key="1">
    <source>
        <dbReference type="ARBA" id="ARBA00022898"/>
    </source>
</evidence>
<feature type="domain" description="Aminotransferase class V" evidence="3">
    <location>
        <begin position="81"/>
        <end position="381"/>
    </location>
</feature>
<dbReference type="Proteomes" id="UP000323502">
    <property type="component" value="Unassembled WGS sequence"/>
</dbReference>
<evidence type="ECO:0000313" key="7">
    <source>
        <dbReference type="Proteomes" id="UP000436801"/>
    </source>
</evidence>
<accession>A0A1G7Q052</accession>
<dbReference type="Gene3D" id="3.40.640.10">
    <property type="entry name" value="Type I PLP-dependent aspartate aminotransferase-like (Major domain)"/>
    <property type="match status" value="1"/>
</dbReference>
<protein>
    <submittedName>
        <fullName evidence="4">Aminotransferase class V-fold PLP-dependent enzyme</fullName>
    </submittedName>
    <submittedName>
        <fullName evidence="5">Selenocysteine lyase/Cysteine desulfurase</fullName>
    </submittedName>
</protein>
<dbReference type="PANTHER" id="PTHR43586">
    <property type="entry name" value="CYSTEINE DESULFURASE"/>
    <property type="match status" value="1"/>
</dbReference>
<dbReference type="AlphaFoldDB" id="A0A1G7Q052"/>
<keyword evidence="4" id="KW-0808">Transferase</keyword>
<dbReference type="EMBL" id="FNBI01000007">
    <property type="protein sequence ID" value="SDF91947.1"/>
    <property type="molecule type" value="Genomic_DNA"/>
</dbReference>
<dbReference type="PANTHER" id="PTHR43586:SF8">
    <property type="entry name" value="CYSTEINE DESULFURASE 1, CHLOROPLASTIC"/>
    <property type="match status" value="1"/>
</dbReference>
<keyword evidence="5" id="KW-0456">Lyase</keyword>
<name>A0A1G7Q052_9SPHN</name>
<dbReference type="GO" id="GO:0016829">
    <property type="term" value="F:lyase activity"/>
    <property type="evidence" value="ECO:0007669"/>
    <property type="project" value="UniProtKB-KW"/>
</dbReference>
<feature type="signal peptide" evidence="2">
    <location>
        <begin position="1"/>
        <end position="28"/>
    </location>
</feature>
<evidence type="ECO:0000313" key="6">
    <source>
        <dbReference type="Proteomes" id="UP000323502"/>
    </source>
</evidence>
<dbReference type="InterPro" id="IPR006311">
    <property type="entry name" value="TAT_signal"/>
</dbReference>
<dbReference type="Gene3D" id="3.90.1150.10">
    <property type="entry name" value="Aspartate Aminotransferase, domain 1"/>
    <property type="match status" value="1"/>
</dbReference>
<keyword evidence="2" id="KW-0732">Signal</keyword>